<evidence type="ECO:0000313" key="2">
    <source>
        <dbReference type="Proteomes" id="UP000293345"/>
    </source>
</evidence>
<name>A0A4Q2JXT2_9ACTN</name>
<dbReference type="OrthoDB" id="884463at2"/>
<dbReference type="Pfam" id="PF21983">
    <property type="entry name" value="NikA-like"/>
    <property type="match status" value="1"/>
</dbReference>
<dbReference type="EMBL" id="SDPW01000001">
    <property type="protein sequence ID" value="RXZ53869.1"/>
    <property type="molecule type" value="Genomic_DNA"/>
</dbReference>
<comment type="caution">
    <text evidence="1">The sequence shown here is derived from an EMBL/GenBank/DDBJ whole genome shotgun (WGS) entry which is preliminary data.</text>
</comment>
<dbReference type="SUPFAM" id="SSF47598">
    <property type="entry name" value="Ribbon-helix-helix"/>
    <property type="match status" value="1"/>
</dbReference>
<dbReference type="GO" id="GO:0006355">
    <property type="term" value="P:regulation of DNA-templated transcription"/>
    <property type="evidence" value="ECO:0007669"/>
    <property type="project" value="InterPro"/>
</dbReference>
<evidence type="ECO:0000313" key="1">
    <source>
        <dbReference type="EMBL" id="RXZ53869.1"/>
    </source>
</evidence>
<accession>A0A4Q2JXT2</accession>
<dbReference type="InterPro" id="IPR053842">
    <property type="entry name" value="NikA-like"/>
</dbReference>
<dbReference type="Gene3D" id="1.20.5.780">
    <property type="entry name" value="Single helix bin"/>
    <property type="match status" value="1"/>
</dbReference>
<dbReference type="RefSeq" id="WP_129423680.1">
    <property type="nucleotide sequence ID" value="NZ_SDPW01000001.1"/>
</dbReference>
<dbReference type="InterPro" id="IPR010985">
    <property type="entry name" value="Ribbon_hlx_hlx"/>
</dbReference>
<organism evidence="1 2">
    <name type="scientific">Senegalimassilia faecalis</name>
    <dbReference type="NCBI Taxonomy" id="2509433"/>
    <lineage>
        <taxon>Bacteria</taxon>
        <taxon>Bacillati</taxon>
        <taxon>Actinomycetota</taxon>
        <taxon>Coriobacteriia</taxon>
        <taxon>Coriobacteriales</taxon>
        <taxon>Coriobacteriaceae</taxon>
        <taxon>Senegalimassilia</taxon>
    </lineage>
</organism>
<dbReference type="Proteomes" id="UP000293345">
    <property type="component" value="Unassembled WGS sequence"/>
</dbReference>
<protein>
    <submittedName>
        <fullName evidence="1">DUF1778 domain-containing protein</fullName>
    </submittedName>
</protein>
<keyword evidence="2" id="KW-1185">Reference proteome</keyword>
<proteinExistence type="predicted"/>
<sequence>MTSKRAKRLNVRMSQSDYEALARAAGASGLTISDFVRFRCLEDDGRPRIVVDAEALRALYSNERRIGGLLNQLLRHANTRHQDFPQLAAQAQTALAQLEESTRQVSELIAEARISA</sequence>
<reference evidence="1 2" key="1">
    <citation type="submission" date="2019-01" db="EMBL/GenBank/DDBJ databases">
        <title>Senegalimassilia sp. nov. KGMB04484 isolated human feces.</title>
        <authorList>
            <person name="Han K.-I."/>
            <person name="Kim J.-S."/>
            <person name="Lee K.C."/>
            <person name="Suh M.K."/>
            <person name="Eom M.K."/>
            <person name="Lee J.H."/>
            <person name="Park S.-H."/>
            <person name="Kang S.W."/>
            <person name="Park J.-E."/>
            <person name="Oh B.S."/>
            <person name="Yu S.Y."/>
            <person name="Choi S.-H."/>
            <person name="Lee D.H."/>
            <person name="Yoon H."/>
            <person name="Kim B.-Y."/>
            <person name="Lee J.H."/>
            <person name="Lee J.-S."/>
        </authorList>
    </citation>
    <scope>NUCLEOTIDE SEQUENCE [LARGE SCALE GENOMIC DNA]</scope>
    <source>
        <strain evidence="1 2">KGMB04484</strain>
    </source>
</reference>
<dbReference type="AlphaFoldDB" id="A0A4Q2JXT2"/>
<gene>
    <name evidence="1" type="ORF">ET524_04765</name>
</gene>